<sequence length="304" mass="34168">MSTALENSRPCHRAELGKNKAQKQARLSLVVTIIGIIVLLYPVVATLVENYRQSGAVEVYTDSIQEFSPEELTTSVDNARQWNQINQGGPLLDPWLARVSEDNEAYQNYRAQLNLIEIMGRVSIPSINSDLPIYHGTTEEVLKKGIGHMFGSGLPVGGTSTHSVLTGHTGLTTSTLWDNLTRVQIGDAVYLDVHGERMKYEVHSIDIVLPEETSSLGIQPGKDLITLITCTPYSVNSHRLLVHAERVALEETEDKQIFSTIRTPWQPWMTWILVVVGVVIFWMVMEWWFKKRKTTLGAVERQES</sequence>
<dbReference type="HOGENOM" id="CLU_045680_1_2_11"/>
<evidence type="ECO:0000256" key="2">
    <source>
        <dbReference type="PIRSR" id="PIRSR605754-1"/>
    </source>
</evidence>
<dbReference type="GO" id="GO:0016787">
    <property type="term" value="F:hydrolase activity"/>
    <property type="evidence" value="ECO:0007669"/>
    <property type="project" value="UniProtKB-KW"/>
</dbReference>
<feature type="transmembrane region" description="Helical" evidence="3">
    <location>
        <begin position="27"/>
        <end position="48"/>
    </location>
</feature>
<dbReference type="InterPro" id="IPR023365">
    <property type="entry name" value="Sortase_dom-sf"/>
</dbReference>
<dbReference type="NCBIfam" id="TIGR01076">
    <property type="entry name" value="sortase_fam"/>
    <property type="match status" value="1"/>
</dbReference>
<keyword evidence="3" id="KW-0472">Membrane</keyword>
<dbReference type="EMBL" id="LR134377">
    <property type="protein sequence ID" value="VEH06467.1"/>
    <property type="molecule type" value="Genomic_DNA"/>
</dbReference>
<dbReference type="CDD" id="cd05827">
    <property type="entry name" value="Sortase_C"/>
    <property type="match status" value="1"/>
</dbReference>
<dbReference type="InterPro" id="IPR042002">
    <property type="entry name" value="Sortase_C"/>
</dbReference>
<accession>A0A0F6TED3</accession>
<evidence type="ECO:0000256" key="3">
    <source>
        <dbReference type="SAM" id="Phobius"/>
    </source>
</evidence>
<evidence type="ECO:0000313" key="4">
    <source>
        <dbReference type="EMBL" id="AKE41914.1"/>
    </source>
</evidence>
<dbReference type="KEGG" id="cku:UL82_08835"/>
<gene>
    <name evidence="4" type="primary">srtA</name>
    <name evidence="5" type="ORF">NCTC949_01136</name>
    <name evidence="4" type="ORF">UL82_08835</name>
</gene>
<dbReference type="Gene3D" id="2.40.260.10">
    <property type="entry name" value="Sortase"/>
    <property type="match status" value="1"/>
</dbReference>
<evidence type="ECO:0000256" key="1">
    <source>
        <dbReference type="ARBA" id="ARBA00022801"/>
    </source>
</evidence>
<dbReference type="RefSeq" id="WP_046440427.1">
    <property type="nucleotide sequence ID" value="NZ_CP011312.1"/>
</dbReference>
<dbReference type="InterPro" id="IPR005754">
    <property type="entry name" value="Sortase"/>
</dbReference>
<feature type="transmembrane region" description="Helical" evidence="3">
    <location>
        <begin position="268"/>
        <end position="289"/>
    </location>
</feature>
<evidence type="ECO:0000313" key="7">
    <source>
        <dbReference type="Proteomes" id="UP000271380"/>
    </source>
</evidence>
<dbReference type="Pfam" id="PF04203">
    <property type="entry name" value="Sortase"/>
    <property type="match status" value="1"/>
</dbReference>
<keyword evidence="1 4" id="KW-0378">Hydrolase</keyword>
<protein>
    <submittedName>
        <fullName evidence="5">Fimbrial associated sortase-like protein</fullName>
    </submittedName>
    <submittedName>
        <fullName evidence="4">Sortase family protein, LPXTG-site transpeptidase</fullName>
        <ecNumber evidence="4">3.4.22.70</ecNumber>
    </submittedName>
</protein>
<dbReference type="EMBL" id="CP011312">
    <property type="protein sequence ID" value="AKE41914.1"/>
    <property type="molecule type" value="Genomic_DNA"/>
</dbReference>
<feature type="active site" description="Proton donor/acceptor" evidence="2">
    <location>
        <position position="168"/>
    </location>
</feature>
<evidence type="ECO:0000313" key="5">
    <source>
        <dbReference type="EMBL" id="VEH06467.1"/>
    </source>
</evidence>
<dbReference type="SUPFAM" id="SSF63817">
    <property type="entry name" value="Sortase"/>
    <property type="match status" value="1"/>
</dbReference>
<reference evidence="4 6" key="1">
    <citation type="journal article" date="2015" name="Genome Announc.">
        <title>Complete Genome Sequence of Corynebacterium kutscheri DSM 20755, a Corynebacterial Type Strain with Remarkably Low G+C Content of Chromosomal DNA.</title>
        <authorList>
            <person name="Ruckert C."/>
            <person name="Albersmeier A."/>
            <person name="Winkler A."/>
            <person name="Tauch A."/>
        </authorList>
    </citation>
    <scope>NUCLEOTIDE SEQUENCE [LARGE SCALE GENOMIC DNA]</scope>
    <source>
        <strain evidence="4 6">DSM 20755</strain>
    </source>
</reference>
<feature type="active site" description="Acyl-thioester intermediate" evidence="2">
    <location>
        <position position="230"/>
    </location>
</feature>
<keyword evidence="3" id="KW-1133">Transmembrane helix</keyword>
<dbReference type="Proteomes" id="UP000033457">
    <property type="component" value="Chromosome"/>
</dbReference>
<dbReference type="OrthoDB" id="5242161at2"/>
<dbReference type="STRING" id="35755.UL82_08835"/>
<dbReference type="AlphaFoldDB" id="A0A0F6TED3"/>
<name>A0A0F6TED3_9CORY</name>
<keyword evidence="6" id="KW-1185">Reference proteome</keyword>
<dbReference type="EC" id="3.4.22.70" evidence="4"/>
<proteinExistence type="predicted"/>
<dbReference type="Proteomes" id="UP000271380">
    <property type="component" value="Chromosome"/>
</dbReference>
<dbReference type="NCBIfam" id="NF033745">
    <property type="entry name" value="class_C_sortase"/>
    <property type="match status" value="1"/>
</dbReference>
<keyword evidence="3" id="KW-0812">Transmembrane</keyword>
<reference evidence="5 7" key="2">
    <citation type="submission" date="2018-12" db="EMBL/GenBank/DDBJ databases">
        <authorList>
            <consortium name="Pathogen Informatics"/>
        </authorList>
    </citation>
    <scope>NUCLEOTIDE SEQUENCE [LARGE SCALE GENOMIC DNA]</scope>
    <source>
        <strain evidence="5 7">NCTC949</strain>
    </source>
</reference>
<evidence type="ECO:0000313" key="6">
    <source>
        <dbReference type="Proteomes" id="UP000033457"/>
    </source>
</evidence>
<organism evidence="4 6">
    <name type="scientific">Corynebacterium kutscheri</name>
    <dbReference type="NCBI Taxonomy" id="35755"/>
    <lineage>
        <taxon>Bacteria</taxon>
        <taxon>Bacillati</taxon>
        <taxon>Actinomycetota</taxon>
        <taxon>Actinomycetes</taxon>
        <taxon>Mycobacteriales</taxon>
        <taxon>Corynebacteriaceae</taxon>
        <taxon>Corynebacterium</taxon>
    </lineage>
</organism>